<evidence type="ECO:0000256" key="4">
    <source>
        <dbReference type="PIRSR" id="PIRSR601548-1"/>
    </source>
</evidence>
<feature type="active site" description="Proton donor 2" evidence="5">
    <location>
        <position position="483"/>
    </location>
</feature>
<dbReference type="AlphaFoldDB" id="A0A5A7MVR5"/>
<sequence>MEDAIQFVKEAEATVSRESEAAARTAWVNSNFITYDTNWLSAKSSEKMTTLGVELAQKASTFRDLDLPADVARKINLLRLGLTLPAPAGDTEATAELAQITTDLEASYGKGKYCPEDGKTVLGSYARPDGCLSLTELEHVIGSSSNPDELLEAWSGWRTISPAMKDKYARMVDIANAGAEGLGFKDVGTMWRSKYDMDADAFAGDVDRLWGEVKPLYDALQCHVRAKLNESYGDEVVPLDQAIPAHLLGNMWAQSWGNVYDKVAPEGTAPAYDLTALLAEKNYSELDMVKTAEGFFTSVGFDPLPETFYERSLFLKPEDRDVVCHASAWNLNDIDDIRIKMCIKVDAEDFQTIHHEIGHNIYQRAYSVQDPLFRNDPNDGFHEAIGDMIALSITPDYLQQIGLLEDLPPAEADLGILLRQALDKVAFLPFGLMVDKWRWQVFSGELTPDSYNDGWWKLREQYQGVRAPNDRPADAFDPGAKFHIPGNTPYMRYFLSHIFQFQFQKAACDLAGWEGPLHRCSIYGNEAVGEKFNEMLEMGASKPWQDALAAFTGKSEADATAILAYFAPLKEWLDEQNADRECGW</sequence>
<comment type="caution">
    <text evidence="10">The sequence shown here is derived from an EMBL/GenBank/DDBJ whole genome shotgun (WGS) entry which is preliminary data.</text>
</comment>
<dbReference type="RefSeq" id="WP_210431892.1">
    <property type="nucleotide sequence ID" value="NZ_BKCL01000011.1"/>
</dbReference>
<keyword evidence="7" id="KW-0479">Metal-binding</keyword>
<dbReference type="FunFam" id="1.10.1370.30:FF:000005">
    <property type="entry name" value="Angiotensin-converting enzyme"/>
    <property type="match status" value="1"/>
</dbReference>
<name>A0A5A7MVR5_9PROT</name>
<feature type="binding site" evidence="9">
    <location>
        <position position="355"/>
    </location>
    <ligand>
        <name>Zn(2+)</name>
        <dbReference type="ChEBI" id="CHEBI:29105"/>
        <label>2</label>
        <note>catalytic</note>
    </ligand>
</feature>
<dbReference type="PRINTS" id="PR00791">
    <property type="entry name" value="PEPDIPTASEA"/>
</dbReference>
<dbReference type="GO" id="GO:0016020">
    <property type="term" value="C:membrane"/>
    <property type="evidence" value="ECO:0007669"/>
    <property type="project" value="InterPro"/>
</dbReference>
<dbReference type="Proteomes" id="UP000322084">
    <property type="component" value="Unassembled WGS sequence"/>
</dbReference>
<evidence type="ECO:0000256" key="8">
    <source>
        <dbReference type="PIRSR" id="PIRSR601548-4"/>
    </source>
</evidence>
<keyword evidence="3" id="KW-0325">Glycoprotein</keyword>
<evidence type="ECO:0000256" key="3">
    <source>
        <dbReference type="ARBA" id="ARBA00023180"/>
    </source>
</evidence>
<feature type="active site" description="Proton acceptor 2" evidence="5">
    <location>
        <position position="356"/>
    </location>
</feature>
<feature type="binding site" evidence="9">
    <location>
        <position position="359"/>
    </location>
    <ligand>
        <name>Zn(2+)</name>
        <dbReference type="ChEBI" id="CHEBI:29105"/>
        <label>2</label>
        <note>catalytic</note>
    </ligand>
</feature>
<dbReference type="GO" id="GO:0006508">
    <property type="term" value="P:proteolysis"/>
    <property type="evidence" value="ECO:0007669"/>
    <property type="project" value="InterPro"/>
</dbReference>
<feature type="active site" description="Proton donor 1" evidence="4">
    <location>
        <position position="483"/>
    </location>
</feature>
<organism evidence="10 11">
    <name type="scientific">Iodidimonas gelatinilytica</name>
    <dbReference type="NCBI Taxonomy" id="1236966"/>
    <lineage>
        <taxon>Bacteria</taxon>
        <taxon>Pseudomonadati</taxon>
        <taxon>Pseudomonadota</taxon>
        <taxon>Alphaproteobacteria</taxon>
        <taxon>Iodidimonadales</taxon>
        <taxon>Iodidimonadaceae</taxon>
        <taxon>Iodidimonas</taxon>
    </lineage>
</organism>
<gene>
    <name evidence="10" type="ORF">JCM17844_25720</name>
</gene>
<evidence type="ECO:0000313" key="11">
    <source>
        <dbReference type="Proteomes" id="UP000322084"/>
    </source>
</evidence>
<proteinExistence type="predicted"/>
<feature type="active site" description="Proton acceptor 1" evidence="4">
    <location>
        <position position="356"/>
    </location>
</feature>
<evidence type="ECO:0000256" key="2">
    <source>
        <dbReference type="ARBA" id="ARBA00023157"/>
    </source>
</evidence>
<accession>A0A5A7MVR5</accession>
<feature type="binding site" evidence="6">
    <location>
        <position position="195"/>
    </location>
    <ligand>
        <name>chloride</name>
        <dbReference type="ChEBI" id="CHEBI:17996"/>
        <label>1</label>
    </ligand>
</feature>
<feature type="binding site" evidence="7">
    <location>
        <position position="355"/>
    </location>
    <ligand>
        <name>Zn(2+)</name>
        <dbReference type="ChEBI" id="CHEBI:29105"/>
        <label>1</label>
        <note>catalytic</note>
    </ligand>
</feature>
<dbReference type="GO" id="GO:0008241">
    <property type="term" value="F:peptidyl-dipeptidase activity"/>
    <property type="evidence" value="ECO:0007669"/>
    <property type="project" value="InterPro"/>
</dbReference>
<evidence type="ECO:0000256" key="9">
    <source>
        <dbReference type="PIRSR" id="PIRSR601548-8"/>
    </source>
</evidence>
<evidence type="ECO:0000256" key="1">
    <source>
        <dbReference type="ARBA" id="ARBA00022729"/>
    </source>
</evidence>
<dbReference type="SUPFAM" id="SSF55486">
    <property type="entry name" value="Metalloproteases ('zincins'), catalytic domain"/>
    <property type="match status" value="1"/>
</dbReference>
<keyword evidence="1" id="KW-0732">Signal</keyword>
<evidence type="ECO:0000313" key="10">
    <source>
        <dbReference type="EMBL" id="GEQ98935.1"/>
    </source>
</evidence>
<protein>
    <submittedName>
        <fullName evidence="10">Peptidase M2</fullName>
    </submittedName>
</protein>
<dbReference type="Gene3D" id="1.10.1370.30">
    <property type="match status" value="2"/>
</dbReference>
<feature type="disulfide bond" evidence="8">
    <location>
        <begin position="508"/>
        <end position="520"/>
    </location>
</feature>
<evidence type="ECO:0000256" key="7">
    <source>
        <dbReference type="PIRSR" id="PIRSR601548-3"/>
    </source>
</evidence>
<keyword evidence="7" id="KW-0862">Zinc</keyword>
<feature type="binding site" evidence="7">
    <location>
        <position position="359"/>
    </location>
    <ligand>
        <name>Zn(2+)</name>
        <dbReference type="ChEBI" id="CHEBI:29105"/>
        <label>1</label>
        <note>catalytic</note>
    </ligand>
</feature>
<dbReference type="EMBL" id="BKCL01000011">
    <property type="protein sequence ID" value="GEQ98935.1"/>
    <property type="molecule type" value="Genomic_DNA"/>
</dbReference>
<dbReference type="PROSITE" id="PS52011">
    <property type="entry name" value="PEPTIDASE_M2"/>
    <property type="match status" value="1"/>
</dbReference>
<dbReference type="InterPro" id="IPR001548">
    <property type="entry name" value="Peptidase_M2"/>
</dbReference>
<dbReference type="PANTHER" id="PTHR10514">
    <property type="entry name" value="ANGIOTENSIN-CONVERTING ENZYME"/>
    <property type="match status" value="1"/>
</dbReference>
<dbReference type="GO" id="GO:0008237">
    <property type="term" value="F:metallopeptidase activity"/>
    <property type="evidence" value="ECO:0007669"/>
    <property type="project" value="InterPro"/>
</dbReference>
<reference evidence="10 11" key="1">
    <citation type="submission" date="2019-09" db="EMBL/GenBank/DDBJ databases">
        <title>NBRP : Genome information of microbial organism related human and environment.</title>
        <authorList>
            <person name="Hattori M."/>
            <person name="Oshima K."/>
            <person name="Inaba H."/>
            <person name="Suda W."/>
            <person name="Sakamoto M."/>
            <person name="Iino T."/>
            <person name="Kitahara M."/>
            <person name="Oshida Y."/>
            <person name="Iida T."/>
            <person name="Kudo T."/>
            <person name="Itoh T."/>
            <person name="Ohkuma M."/>
        </authorList>
    </citation>
    <scope>NUCLEOTIDE SEQUENCE [LARGE SCALE GENOMIC DNA]</scope>
    <source>
        <strain evidence="10 11">Hi-2</strain>
    </source>
</reference>
<evidence type="ECO:0000256" key="6">
    <source>
        <dbReference type="PIRSR" id="PIRSR601548-2"/>
    </source>
</evidence>
<dbReference type="Pfam" id="PF01401">
    <property type="entry name" value="Peptidase_M2"/>
    <property type="match status" value="1"/>
</dbReference>
<feature type="binding site" evidence="6">
    <location>
        <position position="492"/>
    </location>
    <ligand>
        <name>chloride</name>
        <dbReference type="ChEBI" id="CHEBI:17996"/>
        <label>1</label>
    </ligand>
</feature>
<feature type="binding site" evidence="7">
    <location>
        <position position="383"/>
    </location>
    <ligand>
        <name>Zn(2+)</name>
        <dbReference type="ChEBI" id="CHEBI:29105"/>
        <label>1</label>
        <note>catalytic</note>
    </ligand>
</feature>
<feature type="binding site" evidence="9">
    <location>
        <position position="383"/>
    </location>
    <ligand>
        <name>Zn(2+)</name>
        <dbReference type="ChEBI" id="CHEBI:29105"/>
        <label>2</label>
        <note>catalytic</note>
    </ligand>
</feature>
<evidence type="ECO:0000256" key="5">
    <source>
        <dbReference type="PIRSR" id="PIRSR601548-11"/>
    </source>
</evidence>
<dbReference type="PANTHER" id="PTHR10514:SF27">
    <property type="entry name" value="ANGIOTENSIN-CONVERTING ENZYME"/>
    <property type="match status" value="1"/>
</dbReference>
<dbReference type="CDD" id="cd06461">
    <property type="entry name" value="M2_ACE"/>
    <property type="match status" value="1"/>
</dbReference>
<feature type="disulfide bond" evidence="8">
    <location>
        <begin position="324"/>
        <end position="342"/>
    </location>
</feature>
<keyword evidence="2 8" id="KW-1015">Disulfide bond</keyword>